<evidence type="ECO:0000313" key="3">
    <source>
        <dbReference type="Proteomes" id="UP000007939"/>
    </source>
</evidence>
<accession>F4GHW2</accession>
<dbReference type="InterPro" id="IPR016181">
    <property type="entry name" value="Acyl_CoA_acyltransferase"/>
</dbReference>
<gene>
    <name evidence="2" type="ordered locus">Spico_0851</name>
</gene>
<dbReference type="InterPro" id="IPR050276">
    <property type="entry name" value="MshD_Acetyltransferase"/>
</dbReference>
<dbReference type="PANTHER" id="PTHR43617:SF34">
    <property type="entry name" value="PUTATIVE-RELATED"/>
    <property type="match status" value="1"/>
</dbReference>
<dbReference type="PANTHER" id="PTHR43617">
    <property type="entry name" value="L-AMINO ACID N-ACETYLTRANSFERASE"/>
    <property type="match status" value="1"/>
</dbReference>
<dbReference type="HOGENOM" id="CLU_013985_19_1_12"/>
<dbReference type="Proteomes" id="UP000007939">
    <property type="component" value="Chromosome"/>
</dbReference>
<keyword evidence="3" id="KW-1185">Reference proteome</keyword>
<dbReference type="PROSITE" id="PS51186">
    <property type="entry name" value="GNAT"/>
    <property type="match status" value="1"/>
</dbReference>
<protein>
    <submittedName>
        <fullName evidence="2">GCN5-related N-acetyltransferase</fullName>
    </submittedName>
</protein>
<dbReference type="Pfam" id="PF00583">
    <property type="entry name" value="Acetyltransf_1"/>
    <property type="match status" value="1"/>
</dbReference>
<reference evidence="2 3" key="2">
    <citation type="journal article" date="2012" name="Stand. Genomic Sci.">
        <title>Complete genome sequence of the termite hindgut bacterium Spirochaeta coccoides type strain (SPN1(T)), reclassification in the genus Sphaerochaeta as Sphaerochaeta coccoides comb. nov. and emendations of the family Spirochaetaceae and the genus Sphaerochaeta.</title>
        <authorList>
            <person name="Abt B."/>
            <person name="Han C."/>
            <person name="Scheuner C."/>
            <person name="Lu M."/>
            <person name="Lapidus A."/>
            <person name="Nolan M."/>
            <person name="Lucas S."/>
            <person name="Hammon N."/>
            <person name="Deshpande S."/>
            <person name="Cheng J.F."/>
            <person name="Tapia R."/>
            <person name="Goodwin L.A."/>
            <person name="Pitluck S."/>
            <person name="Liolios K."/>
            <person name="Pagani I."/>
            <person name="Ivanova N."/>
            <person name="Mavromatis K."/>
            <person name="Mikhailova N."/>
            <person name="Huntemann M."/>
            <person name="Pati A."/>
            <person name="Chen A."/>
            <person name="Palaniappan K."/>
            <person name="Land M."/>
            <person name="Hauser L."/>
            <person name="Brambilla E.M."/>
            <person name="Rohde M."/>
            <person name="Spring S."/>
            <person name="Gronow S."/>
            <person name="Goker M."/>
            <person name="Woyke T."/>
            <person name="Bristow J."/>
            <person name="Eisen J.A."/>
            <person name="Markowitz V."/>
            <person name="Hugenholtz P."/>
            <person name="Kyrpides N.C."/>
            <person name="Klenk H.P."/>
            <person name="Detter J.C."/>
        </authorList>
    </citation>
    <scope>NUCLEOTIDE SEQUENCE [LARGE SCALE GENOMIC DNA]</scope>
    <source>
        <strain evidence="3">ATCC BAA-1237 / DSM 17374 / SPN1</strain>
    </source>
</reference>
<evidence type="ECO:0000259" key="1">
    <source>
        <dbReference type="PROSITE" id="PS51186"/>
    </source>
</evidence>
<dbReference type="SUPFAM" id="SSF55729">
    <property type="entry name" value="Acyl-CoA N-acyltransferases (Nat)"/>
    <property type="match status" value="1"/>
</dbReference>
<dbReference type="EMBL" id="CP002659">
    <property type="protein sequence ID" value="AEC02075.1"/>
    <property type="molecule type" value="Genomic_DNA"/>
</dbReference>
<dbReference type="RefSeq" id="WP_013739471.1">
    <property type="nucleotide sequence ID" value="NC_015436.1"/>
</dbReference>
<name>F4GHW2_PARC1</name>
<evidence type="ECO:0000313" key="2">
    <source>
        <dbReference type="EMBL" id="AEC02075.1"/>
    </source>
</evidence>
<dbReference type="KEGG" id="scc:Spico_0851"/>
<feature type="domain" description="N-acetyltransferase" evidence="1">
    <location>
        <begin position="16"/>
        <end position="183"/>
    </location>
</feature>
<dbReference type="InterPro" id="IPR000182">
    <property type="entry name" value="GNAT_dom"/>
</dbReference>
<proteinExistence type="predicted"/>
<dbReference type="Gene3D" id="3.40.630.30">
    <property type="match status" value="1"/>
</dbReference>
<reference evidence="3" key="1">
    <citation type="submission" date="2011-04" db="EMBL/GenBank/DDBJ databases">
        <title>The complete genome of Spirochaeta coccoides DSM 17374.</title>
        <authorList>
            <person name="Lucas S."/>
            <person name="Copeland A."/>
            <person name="Lapidus A."/>
            <person name="Bruce D."/>
            <person name="Goodwin L."/>
            <person name="Pitluck S."/>
            <person name="Peters L."/>
            <person name="Kyrpides N."/>
            <person name="Mavromatis K."/>
            <person name="Pagani I."/>
            <person name="Ivanova N."/>
            <person name="Ovchinnikova G."/>
            <person name="Lu M."/>
            <person name="Detter J.C."/>
            <person name="Tapia R."/>
            <person name="Han C."/>
            <person name="Land M."/>
            <person name="Hauser L."/>
            <person name="Markowitz V."/>
            <person name="Cheng J.-F."/>
            <person name="Hugenholtz P."/>
            <person name="Woyke T."/>
            <person name="Wu D."/>
            <person name="Spring S."/>
            <person name="Schroeder M."/>
            <person name="Brambilla E."/>
            <person name="Klenk H.-P."/>
            <person name="Eisen J.A."/>
        </authorList>
    </citation>
    <scope>NUCLEOTIDE SEQUENCE [LARGE SCALE GENOMIC DNA]</scope>
    <source>
        <strain evidence="3">ATCC BAA-1237 / DSM 17374 / SPN1</strain>
    </source>
</reference>
<dbReference type="eggNOG" id="COG1670">
    <property type="taxonomic scope" value="Bacteria"/>
</dbReference>
<sequence>MIKKVKKTPSLETTDRIIREARPDDAKDFLSYLKTVGGESDNLTFGVEGVAMEVELEAHHLEEMMLSPNSLQLLALEDDKIIGSLTFIAGKRERIAHAGEMAISVLQEHWGQGVGSALIVAFLTWIGSAGTGIRKVNLLVREDNERAINLYKRYGFVNEGRRSRMFLLDGQFVHGIHMGLEIDGGTT</sequence>
<organism evidence="2 3">
    <name type="scientific">Parasphaerochaeta coccoides (strain ATCC BAA-1237 / DSM 17374 / SPN1)</name>
    <name type="common">Sphaerochaeta coccoides</name>
    <dbReference type="NCBI Taxonomy" id="760011"/>
    <lineage>
        <taxon>Bacteria</taxon>
        <taxon>Pseudomonadati</taxon>
        <taxon>Spirochaetota</taxon>
        <taxon>Spirochaetia</taxon>
        <taxon>Spirochaetales</taxon>
        <taxon>Sphaerochaetaceae</taxon>
        <taxon>Parasphaerochaeta</taxon>
    </lineage>
</organism>
<dbReference type="GO" id="GO:0016747">
    <property type="term" value="F:acyltransferase activity, transferring groups other than amino-acyl groups"/>
    <property type="evidence" value="ECO:0007669"/>
    <property type="project" value="InterPro"/>
</dbReference>
<dbReference type="CDD" id="cd04301">
    <property type="entry name" value="NAT_SF"/>
    <property type="match status" value="1"/>
</dbReference>
<dbReference type="AlphaFoldDB" id="F4GHW2"/>
<dbReference type="STRING" id="760011.Spico_0851"/>